<organism evidence="2">
    <name type="scientific">Aquifex aeolicus</name>
    <dbReference type="NCBI Taxonomy" id="63363"/>
    <lineage>
        <taxon>Bacteria</taxon>
        <taxon>Pseudomonadati</taxon>
        <taxon>Aquificota</taxon>
        <taxon>Aquificia</taxon>
        <taxon>Aquificales</taxon>
        <taxon>Aquificaceae</taxon>
        <taxon>Aquifex</taxon>
    </lineage>
</organism>
<dbReference type="Proteomes" id="UP000885792">
    <property type="component" value="Unassembled WGS sequence"/>
</dbReference>
<comment type="caution">
    <text evidence="2">The sequence shown here is derived from an EMBL/GenBank/DDBJ whole genome shotgun (WGS) entry which is preliminary data.</text>
</comment>
<gene>
    <name evidence="2" type="ORF">ENJ61_08925</name>
</gene>
<keyword evidence="1" id="KW-1133">Transmembrane helix</keyword>
<name>A0A7C5LBN9_AQUAO</name>
<reference evidence="2" key="1">
    <citation type="journal article" date="2020" name="mSystems">
        <title>Genome- and Community-Level Interaction Insights into Carbon Utilization and Element Cycling Functions of Hydrothermarchaeota in Hydrothermal Sediment.</title>
        <authorList>
            <person name="Zhou Z."/>
            <person name="Liu Y."/>
            <person name="Xu W."/>
            <person name="Pan J."/>
            <person name="Luo Z.H."/>
            <person name="Li M."/>
        </authorList>
    </citation>
    <scope>NUCLEOTIDE SEQUENCE [LARGE SCALE GENOMIC DNA]</scope>
    <source>
        <strain evidence="2">HyVt-501</strain>
    </source>
</reference>
<dbReference type="AlphaFoldDB" id="A0A7C5LBN9"/>
<feature type="transmembrane region" description="Helical" evidence="1">
    <location>
        <begin position="46"/>
        <end position="64"/>
    </location>
</feature>
<protein>
    <submittedName>
        <fullName evidence="2">NADH-quinone oxidoreductase subunit N</fullName>
    </submittedName>
</protein>
<keyword evidence="1" id="KW-0812">Transmembrane</keyword>
<feature type="transmembrane region" description="Helical" evidence="1">
    <location>
        <begin position="22"/>
        <end position="39"/>
    </location>
</feature>
<sequence>MDIGQLVGTIKFPRLDVFMPELAVLVTAFTVFTLDLLLPSAPKRKVLPGVTAIGFIVALMLTGVSGRLSGDTFYGSFTGDPLGTLVKIFEIS</sequence>
<accession>A0A7C5LBN9</accession>
<evidence type="ECO:0000313" key="2">
    <source>
        <dbReference type="EMBL" id="HHJ65010.1"/>
    </source>
</evidence>
<keyword evidence="1" id="KW-0472">Membrane</keyword>
<dbReference type="EMBL" id="DRNB01000335">
    <property type="protein sequence ID" value="HHJ65010.1"/>
    <property type="molecule type" value="Genomic_DNA"/>
</dbReference>
<proteinExistence type="predicted"/>
<evidence type="ECO:0000256" key="1">
    <source>
        <dbReference type="SAM" id="Phobius"/>
    </source>
</evidence>
<feature type="non-terminal residue" evidence="2">
    <location>
        <position position="92"/>
    </location>
</feature>